<protein>
    <submittedName>
        <fullName evidence="2">Inner membrane protein YkgB</fullName>
    </submittedName>
</protein>
<dbReference type="PANTHER" id="PTHR40106:SF1">
    <property type="entry name" value="INNER MEMBRANE PROTEIN RCLC"/>
    <property type="match status" value="1"/>
</dbReference>
<keyword evidence="1" id="KW-1133">Transmembrane helix</keyword>
<keyword evidence="1" id="KW-0812">Transmembrane</keyword>
<dbReference type="EMBL" id="JYNL01000023">
    <property type="protein sequence ID" value="KMO76778.1"/>
    <property type="molecule type" value="Genomic_DNA"/>
</dbReference>
<dbReference type="RefSeq" id="WP_048470506.1">
    <property type="nucleotide sequence ID" value="NZ_JYNL01000023.1"/>
</dbReference>
<keyword evidence="1" id="KW-0472">Membrane</keyword>
<feature type="transmembrane region" description="Helical" evidence="1">
    <location>
        <begin position="62"/>
        <end position="84"/>
    </location>
</feature>
<reference evidence="2 3" key="1">
    <citation type="journal article" date="2015" name="Genome Biol. Evol.">
        <title>Characterization of Three Mycobacterium spp. with Potential Use in Bioremediation by Genome Sequencing and Comparative Genomics.</title>
        <authorList>
            <person name="Das S."/>
            <person name="Pettersson B.M."/>
            <person name="Behra P.R."/>
            <person name="Ramesh M."/>
            <person name="Dasgupta S."/>
            <person name="Bhattacharya A."/>
            <person name="Kirsebom L.A."/>
        </authorList>
    </citation>
    <scope>NUCLEOTIDE SEQUENCE [LARGE SCALE GENOMIC DNA]</scope>
    <source>
        <strain evidence="2 3">DSM 43826</strain>
    </source>
</reference>
<evidence type="ECO:0000313" key="3">
    <source>
        <dbReference type="Proteomes" id="UP000036513"/>
    </source>
</evidence>
<dbReference type="STRING" id="37916.MCHLDSM_02927"/>
<dbReference type="Proteomes" id="UP000036513">
    <property type="component" value="Unassembled WGS sequence"/>
</dbReference>
<name>A0A0J6W4R7_9MYCO</name>
<evidence type="ECO:0000256" key="1">
    <source>
        <dbReference type="SAM" id="Phobius"/>
    </source>
</evidence>
<dbReference type="InterPro" id="IPR007339">
    <property type="entry name" value="RclC-like"/>
</dbReference>
<dbReference type="AlphaFoldDB" id="A0A0J6W4R7"/>
<dbReference type="GO" id="GO:1901530">
    <property type="term" value="P:response to hypochlorite"/>
    <property type="evidence" value="ECO:0007669"/>
    <property type="project" value="TreeGrafter"/>
</dbReference>
<accession>A0A0J6W4R7</accession>
<keyword evidence="3" id="KW-1185">Reference proteome</keyword>
<dbReference type="GO" id="GO:0005886">
    <property type="term" value="C:plasma membrane"/>
    <property type="evidence" value="ECO:0007669"/>
    <property type="project" value="TreeGrafter"/>
</dbReference>
<dbReference type="PANTHER" id="PTHR40106">
    <property type="entry name" value="INNER MEMBRANE PROTEIN RCLC"/>
    <property type="match status" value="1"/>
</dbReference>
<feature type="transmembrane region" description="Helical" evidence="1">
    <location>
        <begin position="21"/>
        <end position="42"/>
    </location>
</feature>
<feature type="transmembrane region" description="Helical" evidence="1">
    <location>
        <begin position="132"/>
        <end position="151"/>
    </location>
</feature>
<comment type="caution">
    <text evidence="2">The sequence shown here is derived from an EMBL/GenBank/DDBJ whole genome shotgun (WGS) entry which is preliminary data.</text>
</comment>
<dbReference type="PIRSF" id="PIRSF028065">
    <property type="entry name" value="UCP028065"/>
    <property type="match status" value="1"/>
</dbReference>
<dbReference type="PATRIC" id="fig|37916.4.peg.2850"/>
<gene>
    <name evidence="2" type="primary">ykgB_2</name>
    <name evidence="2" type="ORF">MCHLDSM_02927</name>
</gene>
<feature type="transmembrane region" description="Helical" evidence="1">
    <location>
        <begin position="91"/>
        <end position="112"/>
    </location>
</feature>
<organism evidence="2 3">
    <name type="scientific">Mycolicibacterium chlorophenolicum</name>
    <dbReference type="NCBI Taxonomy" id="37916"/>
    <lineage>
        <taxon>Bacteria</taxon>
        <taxon>Bacillati</taxon>
        <taxon>Actinomycetota</taxon>
        <taxon>Actinomycetes</taxon>
        <taxon>Mycobacteriales</taxon>
        <taxon>Mycobacteriaceae</taxon>
        <taxon>Mycolicibacterium</taxon>
    </lineage>
</organism>
<dbReference type="InterPro" id="IPR016865">
    <property type="entry name" value="RclC"/>
</dbReference>
<sequence>MTTLTRRPGLTALEHAGALSARYGLVVVIAWIGALKFTAFEAEGIMGLVAGSPLMSWVYDIMSVRTFSSALGVLELATAALIAVKPWWPRLSAVGSLIAVGLFVATLSFLFTTPGVLEASAGFAVLSSTGQFLIKDVALLGISVWTLADALRGSQA</sequence>
<dbReference type="Pfam" id="PF04224">
    <property type="entry name" value="DUF417"/>
    <property type="match status" value="1"/>
</dbReference>
<proteinExistence type="predicted"/>
<evidence type="ECO:0000313" key="2">
    <source>
        <dbReference type="EMBL" id="KMO76778.1"/>
    </source>
</evidence>